<feature type="transmembrane region" description="Helical" evidence="3">
    <location>
        <begin position="128"/>
        <end position="147"/>
    </location>
</feature>
<feature type="transmembrane region" description="Helical" evidence="3">
    <location>
        <begin position="159"/>
        <end position="179"/>
    </location>
</feature>
<keyword evidence="3" id="KW-0812">Transmembrane</keyword>
<feature type="transmembrane region" description="Helical" evidence="3">
    <location>
        <begin position="86"/>
        <end position="108"/>
    </location>
</feature>
<evidence type="ECO:0000313" key="4">
    <source>
        <dbReference type="EMBL" id="SVB14807.1"/>
    </source>
</evidence>
<evidence type="ECO:0000256" key="2">
    <source>
        <dbReference type="ARBA" id="ARBA00022803"/>
    </source>
</evidence>
<evidence type="ECO:0000256" key="1">
    <source>
        <dbReference type="ARBA" id="ARBA00022737"/>
    </source>
</evidence>
<feature type="transmembrane region" description="Helical" evidence="3">
    <location>
        <begin position="12"/>
        <end position="29"/>
    </location>
</feature>
<name>A0A382BNQ8_9ZZZZ</name>
<gene>
    <name evidence="4" type="ORF">METZ01_LOCUS167661</name>
</gene>
<dbReference type="InterPro" id="IPR052346">
    <property type="entry name" value="O-mannosyl-transferase_TMTC"/>
</dbReference>
<proteinExistence type="predicted"/>
<protein>
    <recommendedName>
        <fullName evidence="5">Glycosyltransferase RgtA/B/C/D-like domain-containing protein</fullName>
    </recommendedName>
</protein>
<feature type="transmembrane region" description="Helical" evidence="3">
    <location>
        <begin position="271"/>
        <end position="290"/>
    </location>
</feature>
<sequence length="343" mass="39362">MNLFSERNYLRSKIACILILIFLSSIVYFNSLQGTFQFDDRNLLNREWIADLDSFSTNINLGSVGTRPILLWSFAVNNHLDGKHTFGFHLANLILHILVTLLIFTILIHIKNIILKEYICDKKENHEITGALFFPFATSLIFALHPMNTDSVAYISSRSSLLATFFYLLTIYCFIETLLTSRTVKHRIIFGLLIIPGIYLAVASKLIAVTLPVVLIFFFLVIYVPKYFPDYSKYFTISKMILFFGCSGIILISSAHYFDVLYSPRDQGSKLFGGVPYLLIQFKVIIFYYINKFVLPFNLNVDSGFPFTEFATDWKISFSVFLIISIILVVLKWGNIWIKLGCA</sequence>
<keyword evidence="3" id="KW-1133">Transmembrane helix</keyword>
<keyword evidence="2" id="KW-0802">TPR repeat</keyword>
<keyword evidence="3" id="KW-0472">Membrane</keyword>
<feature type="transmembrane region" description="Helical" evidence="3">
    <location>
        <begin position="236"/>
        <end position="259"/>
    </location>
</feature>
<evidence type="ECO:0000256" key="3">
    <source>
        <dbReference type="SAM" id="Phobius"/>
    </source>
</evidence>
<reference evidence="4" key="1">
    <citation type="submission" date="2018-05" db="EMBL/GenBank/DDBJ databases">
        <authorList>
            <person name="Lanie J.A."/>
            <person name="Ng W.-L."/>
            <person name="Kazmierczak K.M."/>
            <person name="Andrzejewski T.M."/>
            <person name="Davidsen T.M."/>
            <person name="Wayne K.J."/>
            <person name="Tettelin H."/>
            <person name="Glass J.I."/>
            <person name="Rusch D."/>
            <person name="Podicherti R."/>
            <person name="Tsui H.-C.T."/>
            <person name="Winkler M.E."/>
        </authorList>
    </citation>
    <scope>NUCLEOTIDE SEQUENCE</scope>
</reference>
<dbReference type="PANTHER" id="PTHR44227:SF3">
    <property type="entry name" value="PROTEIN O-MANNOSYL-TRANSFERASE TMTC4"/>
    <property type="match status" value="1"/>
</dbReference>
<evidence type="ECO:0008006" key="5">
    <source>
        <dbReference type="Google" id="ProtNLM"/>
    </source>
</evidence>
<accession>A0A382BNQ8</accession>
<dbReference type="PANTHER" id="PTHR44227">
    <property type="match status" value="1"/>
</dbReference>
<dbReference type="EMBL" id="UINC01030425">
    <property type="protein sequence ID" value="SVB14807.1"/>
    <property type="molecule type" value="Genomic_DNA"/>
</dbReference>
<dbReference type="AlphaFoldDB" id="A0A382BNQ8"/>
<feature type="transmembrane region" description="Helical" evidence="3">
    <location>
        <begin position="316"/>
        <end position="338"/>
    </location>
</feature>
<keyword evidence="1" id="KW-0677">Repeat</keyword>
<feature type="transmembrane region" description="Helical" evidence="3">
    <location>
        <begin position="191"/>
        <end position="224"/>
    </location>
</feature>
<organism evidence="4">
    <name type="scientific">marine metagenome</name>
    <dbReference type="NCBI Taxonomy" id="408172"/>
    <lineage>
        <taxon>unclassified sequences</taxon>
        <taxon>metagenomes</taxon>
        <taxon>ecological metagenomes</taxon>
    </lineage>
</organism>
<feature type="non-terminal residue" evidence="4">
    <location>
        <position position="343"/>
    </location>
</feature>